<sequence>MIRTRRTASEGTLRKALVAGLASAGLLLAGCGSEGDDGGSTDGTSEPTPSAPATQSSRSGPAKSVNLPDPCAVLTQEQRQSLGIDQPATPSESNGKQGCDISSGEAGSGRGWTGTIAADPSRTMQQFASSGTGAQQIELAGYPAAQVDNGSGCMLAVDVSDTGSLFVNLIVRPGGGEQVRACEQAAKIAEVAVQNLPNA</sequence>
<feature type="region of interest" description="Disordered" evidence="1">
    <location>
        <begin position="84"/>
        <end position="118"/>
    </location>
</feature>
<organism evidence="3 4">
    <name type="scientific">Saccharopolyspora hordei</name>
    <dbReference type="NCBI Taxonomy" id="1838"/>
    <lineage>
        <taxon>Bacteria</taxon>
        <taxon>Bacillati</taxon>
        <taxon>Actinomycetota</taxon>
        <taxon>Actinomycetes</taxon>
        <taxon>Pseudonocardiales</taxon>
        <taxon>Pseudonocardiaceae</taxon>
        <taxon>Saccharopolyspora</taxon>
    </lineage>
</organism>
<dbReference type="InterPro" id="IPR024520">
    <property type="entry name" value="DUF3558"/>
</dbReference>
<comment type="caution">
    <text evidence="3">The sequence shown here is derived from an EMBL/GenBank/DDBJ whole genome shotgun (WGS) entry which is preliminary data.</text>
</comment>
<evidence type="ECO:0000313" key="4">
    <source>
        <dbReference type="Proteomes" id="UP000587002"/>
    </source>
</evidence>
<evidence type="ECO:0000256" key="2">
    <source>
        <dbReference type="SAM" id="SignalP"/>
    </source>
</evidence>
<accession>A0A853AR72</accession>
<dbReference type="AlphaFoldDB" id="A0A853AR72"/>
<reference evidence="3 4" key="1">
    <citation type="submission" date="2020-07" db="EMBL/GenBank/DDBJ databases">
        <title>Sequencing the genomes of 1000 actinobacteria strains.</title>
        <authorList>
            <person name="Klenk H.-P."/>
        </authorList>
    </citation>
    <scope>NUCLEOTIDE SEQUENCE [LARGE SCALE GENOMIC DNA]</scope>
    <source>
        <strain evidence="3 4">DSM 44065</strain>
    </source>
</reference>
<dbReference type="Proteomes" id="UP000587002">
    <property type="component" value="Unassembled WGS sequence"/>
</dbReference>
<dbReference type="PROSITE" id="PS51257">
    <property type="entry name" value="PROKAR_LIPOPROTEIN"/>
    <property type="match status" value="1"/>
</dbReference>
<feature type="compositionally biased region" description="Polar residues" evidence="1">
    <location>
        <begin position="84"/>
        <end position="96"/>
    </location>
</feature>
<feature type="region of interest" description="Disordered" evidence="1">
    <location>
        <begin position="30"/>
        <end position="68"/>
    </location>
</feature>
<dbReference type="RefSeq" id="WP_179720371.1">
    <property type="nucleotide sequence ID" value="NZ_BAABFH010000001.1"/>
</dbReference>
<evidence type="ECO:0008006" key="5">
    <source>
        <dbReference type="Google" id="ProtNLM"/>
    </source>
</evidence>
<name>A0A853AR72_9PSEU</name>
<evidence type="ECO:0000256" key="1">
    <source>
        <dbReference type="SAM" id="MobiDB-lite"/>
    </source>
</evidence>
<feature type="signal peptide" evidence="2">
    <location>
        <begin position="1"/>
        <end position="24"/>
    </location>
</feature>
<gene>
    <name evidence="3" type="ORF">HNR68_002340</name>
</gene>
<keyword evidence="4" id="KW-1185">Reference proteome</keyword>
<keyword evidence="2" id="KW-0732">Signal</keyword>
<protein>
    <recommendedName>
        <fullName evidence="5">DUF3558 domain-containing protein</fullName>
    </recommendedName>
</protein>
<feature type="chain" id="PRO_5039695414" description="DUF3558 domain-containing protein" evidence="2">
    <location>
        <begin position="25"/>
        <end position="199"/>
    </location>
</feature>
<dbReference type="Pfam" id="PF12079">
    <property type="entry name" value="DUF3558"/>
    <property type="match status" value="1"/>
</dbReference>
<dbReference type="EMBL" id="JACCFJ010000001">
    <property type="protein sequence ID" value="NYI83710.1"/>
    <property type="molecule type" value="Genomic_DNA"/>
</dbReference>
<proteinExistence type="predicted"/>
<evidence type="ECO:0000313" key="3">
    <source>
        <dbReference type="EMBL" id="NYI83710.1"/>
    </source>
</evidence>